<gene>
    <name evidence="2" type="ORF">PLEOSDRAFT_1103471</name>
</gene>
<feature type="compositionally biased region" description="Polar residues" evidence="1">
    <location>
        <begin position="147"/>
        <end position="156"/>
    </location>
</feature>
<name>A0A067NNG6_PLEO1</name>
<dbReference type="VEuPathDB" id="FungiDB:PLEOSDRAFT_1103471"/>
<protein>
    <submittedName>
        <fullName evidence="2">Uncharacterized protein</fullName>
    </submittedName>
</protein>
<dbReference type="EMBL" id="KL198007">
    <property type="protein sequence ID" value="KDQ29449.1"/>
    <property type="molecule type" value="Genomic_DNA"/>
</dbReference>
<dbReference type="AlphaFoldDB" id="A0A067NNG6"/>
<sequence length="156" mass="17343">MSHSSSFDERLNSYILPQPGPEYYATRRALWLSRPEQAQSQEQPHIPHPVGIQKLAKALSAPGAVQDDRLWKQSLNKIWKGFSSGASLVERLPMRVVVRIVHAAWLRDSTWPANAQAPEPDDELPPDADTAKQAMPPLVLKRDLDTSAKSQMTGLG</sequence>
<accession>A0A067NNG6</accession>
<evidence type="ECO:0000313" key="2">
    <source>
        <dbReference type="EMBL" id="KDQ29449.1"/>
    </source>
</evidence>
<dbReference type="Proteomes" id="UP000027073">
    <property type="component" value="Unassembled WGS sequence"/>
</dbReference>
<feature type="region of interest" description="Disordered" evidence="1">
    <location>
        <begin position="112"/>
        <end position="156"/>
    </location>
</feature>
<evidence type="ECO:0000313" key="3">
    <source>
        <dbReference type="Proteomes" id="UP000027073"/>
    </source>
</evidence>
<reference evidence="3" key="1">
    <citation type="journal article" date="2014" name="Proc. Natl. Acad. Sci. U.S.A.">
        <title>Extensive sampling of basidiomycete genomes demonstrates inadequacy of the white-rot/brown-rot paradigm for wood decay fungi.</title>
        <authorList>
            <person name="Riley R."/>
            <person name="Salamov A.A."/>
            <person name="Brown D.W."/>
            <person name="Nagy L.G."/>
            <person name="Floudas D."/>
            <person name="Held B.W."/>
            <person name="Levasseur A."/>
            <person name="Lombard V."/>
            <person name="Morin E."/>
            <person name="Otillar R."/>
            <person name="Lindquist E.A."/>
            <person name="Sun H."/>
            <person name="LaButti K.M."/>
            <person name="Schmutz J."/>
            <person name="Jabbour D."/>
            <person name="Luo H."/>
            <person name="Baker S.E."/>
            <person name="Pisabarro A.G."/>
            <person name="Walton J.D."/>
            <person name="Blanchette R.A."/>
            <person name="Henrissat B."/>
            <person name="Martin F."/>
            <person name="Cullen D."/>
            <person name="Hibbett D.S."/>
            <person name="Grigoriev I.V."/>
        </authorList>
    </citation>
    <scope>NUCLEOTIDE SEQUENCE [LARGE SCALE GENOMIC DNA]</scope>
    <source>
        <strain evidence="3">PC15</strain>
    </source>
</reference>
<dbReference type="OrthoDB" id="3366194at2759"/>
<proteinExistence type="predicted"/>
<dbReference type="InParanoid" id="A0A067NNG6"/>
<dbReference type="HOGENOM" id="CLU_135745_1_0_1"/>
<evidence type="ECO:0000256" key="1">
    <source>
        <dbReference type="SAM" id="MobiDB-lite"/>
    </source>
</evidence>
<organism evidence="2 3">
    <name type="scientific">Pleurotus ostreatus (strain PC15)</name>
    <name type="common">Oyster mushroom</name>
    <dbReference type="NCBI Taxonomy" id="1137138"/>
    <lineage>
        <taxon>Eukaryota</taxon>
        <taxon>Fungi</taxon>
        <taxon>Dikarya</taxon>
        <taxon>Basidiomycota</taxon>
        <taxon>Agaricomycotina</taxon>
        <taxon>Agaricomycetes</taxon>
        <taxon>Agaricomycetidae</taxon>
        <taxon>Agaricales</taxon>
        <taxon>Pleurotineae</taxon>
        <taxon>Pleurotaceae</taxon>
        <taxon>Pleurotus</taxon>
    </lineage>
</organism>